<dbReference type="Proteomes" id="UP000305282">
    <property type="component" value="Unassembled WGS sequence"/>
</dbReference>
<dbReference type="OrthoDB" id="4559092at2"/>
<evidence type="ECO:0000313" key="3">
    <source>
        <dbReference type="Proteomes" id="UP000305282"/>
    </source>
</evidence>
<dbReference type="EMBL" id="SSXH01000052">
    <property type="protein sequence ID" value="THJ75697.1"/>
    <property type="molecule type" value="Genomic_DNA"/>
</dbReference>
<protein>
    <submittedName>
        <fullName evidence="2">Helix-turn-helix domain-containing protein</fullName>
    </submittedName>
</protein>
<evidence type="ECO:0000313" key="2">
    <source>
        <dbReference type="EMBL" id="THJ75697.1"/>
    </source>
</evidence>
<dbReference type="AlphaFoldDB" id="A0A4S5ET76"/>
<dbReference type="RefSeq" id="WP_136446973.1">
    <property type="nucleotide sequence ID" value="NZ_SSXH01000052.1"/>
</dbReference>
<organism evidence="2 3">
    <name type="scientific">Candidatus Frankia alpina</name>
    <dbReference type="NCBI Taxonomy" id="2699483"/>
    <lineage>
        <taxon>Bacteria</taxon>
        <taxon>Bacillati</taxon>
        <taxon>Actinomycetota</taxon>
        <taxon>Actinomycetes</taxon>
        <taxon>Frankiales</taxon>
        <taxon>Frankiaceae</taxon>
        <taxon>Frankia</taxon>
    </lineage>
</organism>
<feature type="domain" description="Helix-turn-helix" evidence="1">
    <location>
        <begin position="69"/>
        <end position="114"/>
    </location>
</feature>
<reference evidence="2 3" key="1">
    <citation type="submission" date="2019-04" db="EMBL/GenBank/DDBJ databases">
        <title>Draft genome sequences for three unisolated Alnus-infective Frankia Sp+ strains, AgTrS, AiOr and AvVan, the first sequenced Frankia strains able to sporulate in-planta.</title>
        <authorList>
            <person name="Bethencourt L."/>
            <person name="Vautrin F."/>
            <person name="Taib N."/>
            <person name="Dubost A."/>
            <person name="Castro-Garcia L."/>
            <person name="Imbaud O."/>
            <person name="Abrouk D."/>
            <person name="Fournier P."/>
            <person name="Briolay J."/>
            <person name="Nguyen A."/>
            <person name="Normand P."/>
            <person name="Fernandez M.P."/>
            <person name="Brochier-Armanet C."/>
            <person name="Herrera-Belaroussi A."/>
        </authorList>
    </citation>
    <scope>NUCLEOTIDE SEQUENCE [LARGE SCALE GENOMIC DNA]</scope>
    <source>
        <strain evidence="2 3">AvVan</strain>
    </source>
</reference>
<evidence type="ECO:0000259" key="1">
    <source>
        <dbReference type="Pfam" id="PF12728"/>
    </source>
</evidence>
<sequence length="117" mass="12164">MTARTAHPDVIAGGTTQDHIEMLRAELRAVTDRLDAYLADLARPRLTAVMTTAAPAGPDPLDGLPPLIGVEQAAKVLGLSRAAAYRLAAADELPVRRLGGRVYVATAGLRALLDGAA</sequence>
<comment type="caution">
    <text evidence="2">The sequence shown here is derived from an EMBL/GenBank/DDBJ whole genome shotgun (WGS) entry which is preliminary data.</text>
</comment>
<gene>
    <name evidence="2" type="ORF">E7Y31_03985</name>
</gene>
<accession>A0A4S5ET76</accession>
<keyword evidence="3" id="KW-1185">Reference proteome</keyword>
<proteinExistence type="predicted"/>
<dbReference type="Pfam" id="PF12728">
    <property type="entry name" value="HTH_17"/>
    <property type="match status" value="1"/>
</dbReference>
<name>A0A4S5ET76_9ACTN</name>
<dbReference type="InterPro" id="IPR041657">
    <property type="entry name" value="HTH_17"/>
</dbReference>